<dbReference type="Proteomes" id="UP000255265">
    <property type="component" value="Unassembled WGS sequence"/>
</dbReference>
<dbReference type="AlphaFoldDB" id="A0A370F5R7"/>
<dbReference type="RefSeq" id="WP_017760390.1">
    <property type="nucleotide sequence ID" value="NZ_QQAV01000013.1"/>
</dbReference>
<keyword evidence="1 3" id="KW-0378">Hydrolase</keyword>
<proteinExistence type="predicted"/>
<dbReference type="SUPFAM" id="SSF52499">
    <property type="entry name" value="Isochorismatase-like hydrolases"/>
    <property type="match status" value="1"/>
</dbReference>
<evidence type="ECO:0000256" key="1">
    <source>
        <dbReference type="ARBA" id="ARBA00022801"/>
    </source>
</evidence>
<evidence type="ECO:0000259" key="2">
    <source>
        <dbReference type="Pfam" id="PF00857"/>
    </source>
</evidence>
<accession>A0A370F5R7</accession>
<dbReference type="OrthoDB" id="9781985at2"/>
<dbReference type="EMBL" id="QQAV01000013">
    <property type="protein sequence ID" value="RDI19082.1"/>
    <property type="molecule type" value="Genomic_DNA"/>
</dbReference>
<dbReference type="InterPro" id="IPR050272">
    <property type="entry name" value="Isochorismatase-like_hydrls"/>
</dbReference>
<gene>
    <name evidence="3" type="ORF">DFR41_11364</name>
</gene>
<keyword evidence="4" id="KW-1185">Reference proteome</keyword>
<feature type="domain" description="Isochorismatase-like" evidence="2">
    <location>
        <begin position="21"/>
        <end position="217"/>
    </location>
</feature>
<protein>
    <submittedName>
        <fullName evidence="3">Ureidoacrylate peracid hydrolase</fullName>
    </submittedName>
</protein>
<reference evidence="3 4" key="1">
    <citation type="submission" date="2018-07" db="EMBL/GenBank/DDBJ databases">
        <title>Genomic Encyclopedia of Type Strains, Phase IV (KMG-IV): sequencing the most valuable type-strain genomes for metagenomic binning, comparative biology and taxonomic classification.</title>
        <authorList>
            <person name="Goeker M."/>
        </authorList>
    </citation>
    <scope>NUCLEOTIDE SEQUENCE [LARGE SCALE GENOMIC DNA]</scope>
    <source>
        <strain evidence="3 4">DSM 21352</strain>
    </source>
</reference>
<name>A0A370F5R7_9BURK</name>
<dbReference type="Pfam" id="PF00857">
    <property type="entry name" value="Isochorismatase"/>
    <property type="match status" value="1"/>
</dbReference>
<evidence type="ECO:0000313" key="3">
    <source>
        <dbReference type="EMBL" id="RDI19082.1"/>
    </source>
</evidence>
<dbReference type="GO" id="GO:0016787">
    <property type="term" value="F:hydrolase activity"/>
    <property type="evidence" value="ECO:0007669"/>
    <property type="project" value="UniProtKB-KW"/>
</dbReference>
<dbReference type="Gene3D" id="3.40.50.850">
    <property type="entry name" value="Isochorismatase-like"/>
    <property type="match status" value="1"/>
</dbReference>
<dbReference type="PANTHER" id="PTHR43540:SF6">
    <property type="entry name" value="ISOCHORISMATASE-LIKE DOMAIN-CONTAINING PROTEIN"/>
    <property type="match status" value="1"/>
</dbReference>
<sequence>MDGPLAIDARPGAVHWRADETALIVVDMQNGFLKPGGYFDNVGYDLAHAPHTVAQVVAAVAAARQVGVQVIFIQSGFDAMHLCVGGATAPVWHKSEAQVLMRERPELARRLITDGTWDYELVEEMAPAADEPVIRKSRYSAFAGTSLDQLLRARRMRNLVFCGVAANVCVETSLRDAYGHEYFVLLLEDATHHAGPDFLRQATLWNVERFFGWVAPVAAWQSATGAAR</sequence>
<dbReference type="PANTHER" id="PTHR43540">
    <property type="entry name" value="PEROXYUREIDOACRYLATE/UREIDOACRYLATE AMIDOHYDROLASE-RELATED"/>
    <property type="match status" value="1"/>
</dbReference>
<dbReference type="InterPro" id="IPR036380">
    <property type="entry name" value="Isochorismatase-like_sf"/>
</dbReference>
<organism evidence="3 4">
    <name type="scientific">Pseudacidovorax intermedius</name>
    <dbReference type="NCBI Taxonomy" id="433924"/>
    <lineage>
        <taxon>Bacteria</taxon>
        <taxon>Pseudomonadati</taxon>
        <taxon>Pseudomonadota</taxon>
        <taxon>Betaproteobacteria</taxon>
        <taxon>Burkholderiales</taxon>
        <taxon>Comamonadaceae</taxon>
        <taxon>Pseudacidovorax</taxon>
    </lineage>
</organism>
<evidence type="ECO:0000313" key="4">
    <source>
        <dbReference type="Proteomes" id="UP000255265"/>
    </source>
</evidence>
<comment type="caution">
    <text evidence="3">The sequence shown here is derived from an EMBL/GenBank/DDBJ whole genome shotgun (WGS) entry which is preliminary data.</text>
</comment>
<dbReference type="CDD" id="cd00431">
    <property type="entry name" value="cysteine_hydrolases"/>
    <property type="match status" value="1"/>
</dbReference>
<dbReference type="InterPro" id="IPR000868">
    <property type="entry name" value="Isochorismatase-like_dom"/>
</dbReference>